<keyword evidence="3" id="KW-1185">Reference proteome</keyword>
<feature type="region of interest" description="Disordered" evidence="1">
    <location>
        <begin position="125"/>
        <end position="208"/>
    </location>
</feature>
<dbReference type="InterPro" id="IPR012438">
    <property type="entry name" value="DUF1639"/>
</dbReference>
<feature type="compositionally biased region" description="Basic and acidic residues" evidence="1">
    <location>
        <begin position="170"/>
        <end position="181"/>
    </location>
</feature>
<dbReference type="PANTHER" id="PTHR33130:SF43">
    <property type="entry name" value="OS01G0688600 PROTEIN"/>
    <property type="match status" value="1"/>
</dbReference>
<sequence>MVLRGEMTTTRRPERPKSLHNFTLSNLKWGSQRHLKCTKNTGSTSIGSGSGDHRLRRRSSSLRFAGSSVPIPFRFRSQHRRGATFESAENGGGEEEEEEEEGIEEFRVKIMSDLKTVRDRITQSMYALKEQQHEEEEEERKPGGGSDGQEKEKERDVSPAKPWNLRKRRADACKEPVEERTANPSPPPARNDSTRGGAVVEAETATRPKFSVKLSKKEIEEDFMAALGRRPPRRPKKRPRTVQKKLDSLYPGFYLTEVTPDAYKVPEETKNMQR</sequence>
<evidence type="ECO:0000256" key="1">
    <source>
        <dbReference type="SAM" id="MobiDB-lite"/>
    </source>
</evidence>
<accession>A0A8X7VWE7</accession>
<feature type="compositionally biased region" description="Acidic residues" evidence="1">
    <location>
        <begin position="92"/>
        <end position="103"/>
    </location>
</feature>
<gene>
    <name evidence="2" type="ORF">Bca52824_012027</name>
</gene>
<dbReference type="PANTHER" id="PTHR33130">
    <property type="entry name" value="PUTATIVE (DUF1639)-RELATED"/>
    <property type="match status" value="1"/>
</dbReference>
<comment type="caution">
    <text evidence="2">The sequence shown here is derived from an EMBL/GenBank/DDBJ whole genome shotgun (WGS) entry which is preliminary data.</text>
</comment>
<feature type="compositionally biased region" description="Basic and acidic residues" evidence="1">
    <location>
        <begin position="148"/>
        <end position="158"/>
    </location>
</feature>
<dbReference type="Pfam" id="PF07797">
    <property type="entry name" value="DUF1639"/>
    <property type="match status" value="1"/>
</dbReference>
<dbReference type="OrthoDB" id="769821at2759"/>
<name>A0A8X7VWE7_BRACI</name>
<dbReference type="AlphaFoldDB" id="A0A8X7VWE7"/>
<proteinExistence type="predicted"/>
<reference evidence="2 3" key="1">
    <citation type="submission" date="2020-02" db="EMBL/GenBank/DDBJ databases">
        <authorList>
            <person name="Ma Q."/>
            <person name="Huang Y."/>
            <person name="Song X."/>
            <person name="Pei D."/>
        </authorList>
    </citation>
    <scope>NUCLEOTIDE SEQUENCE [LARGE SCALE GENOMIC DNA]</scope>
    <source>
        <strain evidence="2">Sxm20200214</strain>
        <tissue evidence="2">Leaf</tissue>
    </source>
</reference>
<dbReference type="Proteomes" id="UP000886595">
    <property type="component" value="Unassembled WGS sequence"/>
</dbReference>
<evidence type="ECO:0000313" key="3">
    <source>
        <dbReference type="Proteomes" id="UP000886595"/>
    </source>
</evidence>
<organism evidence="2 3">
    <name type="scientific">Brassica carinata</name>
    <name type="common">Ethiopian mustard</name>
    <name type="synonym">Abyssinian cabbage</name>
    <dbReference type="NCBI Taxonomy" id="52824"/>
    <lineage>
        <taxon>Eukaryota</taxon>
        <taxon>Viridiplantae</taxon>
        <taxon>Streptophyta</taxon>
        <taxon>Embryophyta</taxon>
        <taxon>Tracheophyta</taxon>
        <taxon>Spermatophyta</taxon>
        <taxon>Magnoliopsida</taxon>
        <taxon>eudicotyledons</taxon>
        <taxon>Gunneridae</taxon>
        <taxon>Pentapetalae</taxon>
        <taxon>rosids</taxon>
        <taxon>malvids</taxon>
        <taxon>Brassicales</taxon>
        <taxon>Brassicaceae</taxon>
        <taxon>Brassiceae</taxon>
        <taxon>Brassica</taxon>
    </lineage>
</organism>
<dbReference type="EMBL" id="JAAMPC010000003">
    <property type="protein sequence ID" value="KAG2318814.1"/>
    <property type="molecule type" value="Genomic_DNA"/>
</dbReference>
<evidence type="ECO:0000313" key="2">
    <source>
        <dbReference type="EMBL" id="KAG2318814.1"/>
    </source>
</evidence>
<feature type="region of interest" description="Disordered" evidence="1">
    <location>
        <begin position="80"/>
        <end position="105"/>
    </location>
</feature>
<protein>
    <submittedName>
        <fullName evidence="2">Uncharacterized protein</fullName>
    </submittedName>
</protein>